<evidence type="ECO:0000256" key="2">
    <source>
        <dbReference type="ARBA" id="ARBA00001958"/>
    </source>
</evidence>
<dbReference type="CDD" id="cd24015">
    <property type="entry name" value="ASKHA_NBD_PanK-III"/>
    <property type="match status" value="1"/>
</dbReference>
<evidence type="ECO:0000313" key="18">
    <source>
        <dbReference type="Proteomes" id="UP000243657"/>
    </source>
</evidence>
<sequence>MLIAVDIGNTNIVLGFIDRSRPMGEAITHTYRLTTSNVRTSDEYGVSLLQFLQLSGYTVDDVEDVIVCSVVPNVMHSFRGSILKFLRKTPIIVGPGIKTGMRIQIDDPRSLGADCLTDCVAAYTVYGGPCLVIDMGTATTFNYVDETGSITMGVIQTGLQTSARALAGNTAQLPEVEIKAPTSVLAKNTNSAIQTGLYYGFIGGIERFISECRREIGTDFQIIATGGFGHVIEHDAHFIDVYDPDLIFKGLRLIYEKNL</sequence>
<evidence type="ECO:0000313" key="17">
    <source>
        <dbReference type="EMBL" id="OZG54613.1"/>
    </source>
</evidence>
<organism evidence="17 18">
    <name type="scientific">Alloscardovia macacae</name>
    <dbReference type="NCBI Taxonomy" id="1160091"/>
    <lineage>
        <taxon>Bacteria</taxon>
        <taxon>Bacillati</taxon>
        <taxon>Actinomycetota</taxon>
        <taxon>Actinomycetes</taxon>
        <taxon>Bifidobacteriales</taxon>
        <taxon>Bifidobacteriaceae</taxon>
        <taxon>Alloscardovia</taxon>
    </lineage>
</organism>
<dbReference type="UniPathway" id="UPA00241">
    <property type="reaction ID" value="UER00352"/>
</dbReference>
<dbReference type="Proteomes" id="UP000243657">
    <property type="component" value="Unassembled WGS sequence"/>
</dbReference>
<comment type="caution">
    <text evidence="16">Lacks conserved residue(s) required for the propagation of feature annotation.</text>
</comment>
<dbReference type="GO" id="GO:0005524">
    <property type="term" value="F:ATP binding"/>
    <property type="evidence" value="ECO:0007669"/>
    <property type="project" value="UniProtKB-UniRule"/>
</dbReference>
<keyword evidence="12 16" id="KW-0630">Potassium</keyword>
<evidence type="ECO:0000256" key="6">
    <source>
        <dbReference type="ARBA" id="ARBA00012102"/>
    </source>
</evidence>
<name>A0A261F6F2_9BIFI</name>
<gene>
    <name evidence="16" type="primary">coaX</name>
    <name evidence="17" type="ORF">ALMA_0421</name>
</gene>
<comment type="caution">
    <text evidence="17">The sequence shown here is derived from an EMBL/GenBank/DDBJ whole genome shotgun (WGS) entry which is preliminary data.</text>
</comment>
<evidence type="ECO:0000256" key="8">
    <source>
        <dbReference type="ARBA" id="ARBA00022679"/>
    </source>
</evidence>
<keyword evidence="8 16" id="KW-0808">Transferase</keyword>
<evidence type="ECO:0000256" key="15">
    <source>
        <dbReference type="ARBA" id="ARBA00040883"/>
    </source>
</evidence>
<evidence type="ECO:0000256" key="5">
    <source>
        <dbReference type="ARBA" id="ARBA00011738"/>
    </source>
</evidence>
<feature type="binding site" evidence="16">
    <location>
        <position position="137"/>
    </location>
    <ligand>
        <name>ATP</name>
        <dbReference type="ChEBI" id="CHEBI:30616"/>
    </ligand>
</feature>
<evidence type="ECO:0000256" key="9">
    <source>
        <dbReference type="ARBA" id="ARBA00022741"/>
    </source>
</evidence>
<dbReference type="GO" id="GO:0005737">
    <property type="term" value="C:cytoplasm"/>
    <property type="evidence" value="ECO:0007669"/>
    <property type="project" value="UniProtKB-SubCell"/>
</dbReference>
<evidence type="ECO:0000256" key="7">
    <source>
        <dbReference type="ARBA" id="ARBA00022490"/>
    </source>
</evidence>
<keyword evidence="9 16" id="KW-0547">Nucleotide-binding</keyword>
<keyword evidence="13 16" id="KW-0173">Coenzyme A biosynthesis</keyword>
<evidence type="ECO:0000256" key="10">
    <source>
        <dbReference type="ARBA" id="ARBA00022777"/>
    </source>
</evidence>
<comment type="similarity">
    <text evidence="14 16">Belongs to the type III pantothenate kinase family.</text>
</comment>
<comment type="pathway">
    <text evidence="4 16">Cofactor biosynthesis; coenzyme A biosynthesis; CoA from (R)-pantothenate: step 1/5.</text>
</comment>
<keyword evidence="11 16" id="KW-0067">ATP-binding</keyword>
<keyword evidence="7 16" id="KW-0963">Cytoplasm</keyword>
<evidence type="ECO:0000256" key="16">
    <source>
        <dbReference type="HAMAP-Rule" id="MF_01274"/>
    </source>
</evidence>
<evidence type="ECO:0000256" key="4">
    <source>
        <dbReference type="ARBA" id="ARBA00005225"/>
    </source>
</evidence>
<dbReference type="EC" id="2.7.1.33" evidence="6 16"/>
<dbReference type="PANTHER" id="PTHR34265">
    <property type="entry name" value="TYPE III PANTOTHENATE KINASE"/>
    <property type="match status" value="1"/>
</dbReference>
<feature type="active site" description="Proton acceptor" evidence="16">
    <location>
        <position position="114"/>
    </location>
</feature>
<dbReference type="HAMAP" id="MF_01274">
    <property type="entry name" value="Pantothen_kinase_3"/>
    <property type="match status" value="1"/>
</dbReference>
<comment type="subunit">
    <text evidence="5 16">Homodimer.</text>
</comment>
<evidence type="ECO:0000256" key="1">
    <source>
        <dbReference type="ARBA" id="ARBA00001206"/>
    </source>
</evidence>
<dbReference type="Pfam" id="PF03309">
    <property type="entry name" value="Pan_kinase"/>
    <property type="match status" value="1"/>
</dbReference>
<keyword evidence="16" id="KW-0479">Metal-binding</keyword>
<comment type="cofactor">
    <cofactor evidence="16">
        <name>NH4(+)</name>
        <dbReference type="ChEBI" id="CHEBI:28938"/>
    </cofactor>
    <cofactor evidence="16">
        <name>K(+)</name>
        <dbReference type="ChEBI" id="CHEBI:29103"/>
    </cofactor>
    <text evidence="16">A monovalent cation. Ammonium or potassium.</text>
</comment>
<dbReference type="GO" id="GO:0015937">
    <property type="term" value="P:coenzyme A biosynthetic process"/>
    <property type="evidence" value="ECO:0007669"/>
    <property type="project" value="UniProtKB-UniRule"/>
</dbReference>
<dbReference type="EMBL" id="MWWT01000002">
    <property type="protein sequence ID" value="OZG54613.1"/>
    <property type="molecule type" value="Genomic_DNA"/>
</dbReference>
<evidence type="ECO:0000256" key="12">
    <source>
        <dbReference type="ARBA" id="ARBA00022958"/>
    </source>
</evidence>
<feature type="binding site" evidence="16">
    <location>
        <position position="134"/>
    </location>
    <ligand>
        <name>K(+)</name>
        <dbReference type="ChEBI" id="CHEBI:29103"/>
    </ligand>
</feature>
<evidence type="ECO:0000256" key="11">
    <source>
        <dbReference type="ARBA" id="ARBA00022840"/>
    </source>
</evidence>
<dbReference type="SUPFAM" id="SSF53067">
    <property type="entry name" value="Actin-like ATPase domain"/>
    <property type="match status" value="2"/>
</dbReference>
<dbReference type="Gene3D" id="3.30.420.40">
    <property type="match status" value="2"/>
</dbReference>
<proteinExistence type="inferred from homology"/>
<feature type="binding site" evidence="16">
    <location>
        <begin position="112"/>
        <end position="115"/>
    </location>
    <ligand>
        <name>substrate</name>
    </ligand>
</feature>
<dbReference type="GO" id="GO:0004594">
    <property type="term" value="F:pantothenate kinase activity"/>
    <property type="evidence" value="ECO:0007669"/>
    <property type="project" value="UniProtKB-UniRule"/>
</dbReference>
<dbReference type="PANTHER" id="PTHR34265:SF1">
    <property type="entry name" value="TYPE III PANTOTHENATE KINASE"/>
    <property type="match status" value="1"/>
</dbReference>
<evidence type="ECO:0000256" key="14">
    <source>
        <dbReference type="ARBA" id="ARBA00038036"/>
    </source>
</evidence>
<accession>A0A261F6F2</accession>
<comment type="catalytic activity">
    <reaction evidence="1 16">
        <text>(R)-pantothenate + ATP = (R)-4'-phosphopantothenate + ADP + H(+)</text>
        <dbReference type="Rhea" id="RHEA:16373"/>
        <dbReference type="ChEBI" id="CHEBI:10986"/>
        <dbReference type="ChEBI" id="CHEBI:15378"/>
        <dbReference type="ChEBI" id="CHEBI:29032"/>
        <dbReference type="ChEBI" id="CHEBI:30616"/>
        <dbReference type="ChEBI" id="CHEBI:456216"/>
        <dbReference type="EC" id="2.7.1.33"/>
    </reaction>
</comment>
<dbReference type="InterPro" id="IPR043129">
    <property type="entry name" value="ATPase_NBD"/>
</dbReference>
<reference evidence="17 18" key="1">
    <citation type="journal article" date="2017" name="BMC Genomics">
        <title>Comparative genomic and phylogenomic analyses of the Bifidobacteriaceae family.</title>
        <authorList>
            <person name="Lugli G.A."/>
            <person name="Milani C."/>
            <person name="Turroni F."/>
            <person name="Duranti S."/>
            <person name="Mancabelli L."/>
            <person name="Mangifesta M."/>
            <person name="Ferrario C."/>
            <person name="Modesto M."/>
            <person name="Mattarelli P."/>
            <person name="Jiri K."/>
            <person name="van Sinderen D."/>
            <person name="Ventura M."/>
        </authorList>
    </citation>
    <scope>NUCLEOTIDE SEQUENCE [LARGE SCALE GENOMIC DNA]</scope>
    <source>
        <strain evidence="17 18">DSM 24762</strain>
    </source>
</reference>
<dbReference type="NCBIfam" id="NF009855">
    <property type="entry name" value="PRK13321.1"/>
    <property type="match status" value="1"/>
</dbReference>
<evidence type="ECO:0000256" key="3">
    <source>
        <dbReference type="ARBA" id="ARBA00004496"/>
    </source>
</evidence>
<dbReference type="GO" id="GO:0046872">
    <property type="term" value="F:metal ion binding"/>
    <property type="evidence" value="ECO:0007669"/>
    <property type="project" value="UniProtKB-KW"/>
</dbReference>
<dbReference type="RefSeq" id="WP_094726199.1">
    <property type="nucleotide sequence ID" value="NZ_JBHLWS010000009.1"/>
</dbReference>
<feature type="binding site" evidence="16">
    <location>
        <position position="189"/>
    </location>
    <ligand>
        <name>substrate</name>
    </ligand>
</feature>
<keyword evidence="10 16" id="KW-0418">Kinase</keyword>
<dbReference type="NCBIfam" id="TIGR00671">
    <property type="entry name" value="baf"/>
    <property type="match status" value="1"/>
</dbReference>
<comment type="function">
    <text evidence="16">Catalyzes the phosphorylation of pantothenate (Pan), the first step in CoA biosynthesis.</text>
</comment>
<feature type="binding site" evidence="16">
    <location>
        <begin position="6"/>
        <end position="13"/>
    </location>
    <ligand>
        <name>ATP</name>
        <dbReference type="ChEBI" id="CHEBI:30616"/>
    </ligand>
</feature>
<keyword evidence="18" id="KW-1185">Reference proteome</keyword>
<protein>
    <recommendedName>
        <fullName evidence="15 16">Type III pantothenate kinase</fullName>
        <ecNumber evidence="6 16">2.7.1.33</ecNumber>
    </recommendedName>
    <alternativeName>
        <fullName evidence="16">PanK-III</fullName>
    </alternativeName>
    <alternativeName>
        <fullName evidence="16">Pantothenic acid kinase</fullName>
    </alternativeName>
</protein>
<dbReference type="AlphaFoldDB" id="A0A261F6F2"/>
<comment type="cofactor">
    <cofactor evidence="2">
        <name>K(+)</name>
        <dbReference type="ChEBI" id="CHEBI:29103"/>
    </cofactor>
</comment>
<dbReference type="InterPro" id="IPR004619">
    <property type="entry name" value="Type_III_PanK"/>
</dbReference>
<comment type="subcellular location">
    <subcellularLocation>
        <location evidence="3 16">Cytoplasm</location>
    </subcellularLocation>
</comment>
<evidence type="ECO:0000256" key="13">
    <source>
        <dbReference type="ARBA" id="ARBA00022993"/>
    </source>
</evidence>